<accession>A0ABW1JAX8</accession>
<proteinExistence type="predicted"/>
<feature type="compositionally biased region" description="Low complexity" evidence="1">
    <location>
        <begin position="176"/>
        <end position="185"/>
    </location>
</feature>
<keyword evidence="2" id="KW-1133">Transmembrane helix</keyword>
<organism evidence="4 5">
    <name type="scientific">Angustibacter luteus</name>
    <dbReference type="NCBI Taxonomy" id="658456"/>
    <lineage>
        <taxon>Bacteria</taxon>
        <taxon>Bacillati</taxon>
        <taxon>Actinomycetota</taxon>
        <taxon>Actinomycetes</taxon>
        <taxon>Kineosporiales</taxon>
        <taxon>Kineosporiaceae</taxon>
    </lineage>
</organism>
<gene>
    <name evidence="4" type="ORF">ACFQDO_04685</name>
</gene>
<name>A0ABW1JAX8_9ACTN</name>
<protein>
    <submittedName>
        <fullName evidence="4">SCO2322 family protein</fullName>
    </submittedName>
</protein>
<feature type="signal peptide" evidence="3">
    <location>
        <begin position="1"/>
        <end position="35"/>
    </location>
</feature>
<dbReference type="InterPro" id="IPR047703">
    <property type="entry name" value="SCO2322-like"/>
</dbReference>
<dbReference type="Proteomes" id="UP001596189">
    <property type="component" value="Unassembled WGS sequence"/>
</dbReference>
<dbReference type="EMBL" id="JBHSRD010000002">
    <property type="protein sequence ID" value="MFC6006421.1"/>
    <property type="molecule type" value="Genomic_DNA"/>
</dbReference>
<dbReference type="RefSeq" id="WP_345717256.1">
    <property type="nucleotide sequence ID" value="NZ_BAABFP010000005.1"/>
</dbReference>
<evidence type="ECO:0000256" key="3">
    <source>
        <dbReference type="SAM" id="SignalP"/>
    </source>
</evidence>
<keyword evidence="3" id="KW-0732">Signal</keyword>
<evidence type="ECO:0000256" key="2">
    <source>
        <dbReference type="SAM" id="Phobius"/>
    </source>
</evidence>
<feature type="transmembrane region" description="Helical" evidence="2">
    <location>
        <begin position="213"/>
        <end position="233"/>
    </location>
</feature>
<dbReference type="NCBIfam" id="NF040672">
    <property type="entry name" value="SCO2322_fam"/>
    <property type="match status" value="1"/>
</dbReference>
<comment type="caution">
    <text evidence="4">The sequence shown here is derived from an EMBL/GenBank/DDBJ whole genome shotgun (WGS) entry which is preliminary data.</text>
</comment>
<keyword evidence="2" id="KW-0472">Membrane</keyword>
<evidence type="ECO:0000256" key="1">
    <source>
        <dbReference type="SAM" id="MobiDB-lite"/>
    </source>
</evidence>
<evidence type="ECO:0000313" key="4">
    <source>
        <dbReference type="EMBL" id="MFC6006421.1"/>
    </source>
</evidence>
<evidence type="ECO:0000313" key="5">
    <source>
        <dbReference type="Proteomes" id="UP001596189"/>
    </source>
</evidence>
<keyword evidence="2" id="KW-0812">Transmembrane</keyword>
<feature type="chain" id="PRO_5046085957" evidence="3">
    <location>
        <begin position="36"/>
        <end position="241"/>
    </location>
</feature>
<sequence length="241" mass="24343">MNAHPRTTLLRALRLMAVLVVAAVAGLVVASPAHADAYRYWGYYQLKDGAWTFAQKGPAETTPADGAVEGWRFAVADESSTRTPRLVPTFDSLCGTTDKTAGNKLVALVVDFGRPADGPDGTSAPPAPIAQCVSVPTAATGSDVMAAAGLTLRLDKSLTCAINGWPATGCGDPVDPVPAAAASPDTSITLPAAEPTSASSSTASDDDGGIPTAAWVGIGVAVVGGAVLALLAMRRGSELKD</sequence>
<reference evidence="5" key="1">
    <citation type="journal article" date="2019" name="Int. J. Syst. Evol. Microbiol.">
        <title>The Global Catalogue of Microorganisms (GCM) 10K type strain sequencing project: providing services to taxonomists for standard genome sequencing and annotation.</title>
        <authorList>
            <consortium name="The Broad Institute Genomics Platform"/>
            <consortium name="The Broad Institute Genome Sequencing Center for Infectious Disease"/>
            <person name="Wu L."/>
            <person name="Ma J."/>
        </authorList>
    </citation>
    <scope>NUCLEOTIDE SEQUENCE [LARGE SCALE GENOMIC DNA]</scope>
    <source>
        <strain evidence="5">KACC 14249</strain>
    </source>
</reference>
<feature type="region of interest" description="Disordered" evidence="1">
    <location>
        <begin position="176"/>
        <end position="207"/>
    </location>
</feature>
<keyword evidence="5" id="KW-1185">Reference proteome</keyword>